<evidence type="ECO:0000256" key="2">
    <source>
        <dbReference type="SAM" id="SignalP"/>
    </source>
</evidence>
<accession>A0ABP8VS61</accession>
<evidence type="ECO:0000313" key="5">
    <source>
        <dbReference type="Proteomes" id="UP001500621"/>
    </source>
</evidence>
<sequence length="234" mass="23268">MKLNTVRRGTAAAAVLALSVSLAACSSEDDSTEGSGTEESSSAPAEETPSEEAPEESESAPADDAAAAVFGPACDQVPADGAGSFNGMVTEPVATAASANPLLQTLVTAVGSVEGLADTLNTQEALTVFAPFEGAFAEIPEADLNGLIEGATADGMNSDLAKILSHHVLPANNDAAAVVGEQETLNGDTLTIEGDESGMTVSDGTVTANVLCGNIPTANATVYVIDKVLTGIGS</sequence>
<feature type="compositionally biased region" description="Low complexity" evidence="1">
    <location>
        <begin position="33"/>
        <end position="47"/>
    </location>
</feature>
<dbReference type="PROSITE" id="PS50213">
    <property type="entry name" value="FAS1"/>
    <property type="match status" value="1"/>
</dbReference>
<organism evidence="4 5">
    <name type="scientific">Nocardioides nanhaiensis</name>
    <dbReference type="NCBI Taxonomy" id="1476871"/>
    <lineage>
        <taxon>Bacteria</taxon>
        <taxon>Bacillati</taxon>
        <taxon>Actinomycetota</taxon>
        <taxon>Actinomycetes</taxon>
        <taxon>Propionibacteriales</taxon>
        <taxon>Nocardioidaceae</taxon>
        <taxon>Nocardioides</taxon>
    </lineage>
</organism>
<dbReference type="InterPro" id="IPR000782">
    <property type="entry name" value="FAS1_domain"/>
</dbReference>
<dbReference type="SUPFAM" id="SSF82153">
    <property type="entry name" value="FAS1 domain"/>
    <property type="match status" value="1"/>
</dbReference>
<feature type="chain" id="PRO_5047124757" description="FAS1 domain-containing protein" evidence="2">
    <location>
        <begin position="24"/>
        <end position="234"/>
    </location>
</feature>
<dbReference type="PANTHER" id="PTHR10900">
    <property type="entry name" value="PERIOSTIN-RELATED"/>
    <property type="match status" value="1"/>
</dbReference>
<reference evidence="5" key="1">
    <citation type="journal article" date="2019" name="Int. J. Syst. Evol. Microbiol.">
        <title>The Global Catalogue of Microorganisms (GCM) 10K type strain sequencing project: providing services to taxonomists for standard genome sequencing and annotation.</title>
        <authorList>
            <consortium name="The Broad Institute Genomics Platform"/>
            <consortium name="The Broad Institute Genome Sequencing Center for Infectious Disease"/>
            <person name="Wu L."/>
            <person name="Ma J."/>
        </authorList>
    </citation>
    <scope>NUCLEOTIDE SEQUENCE [LARGE SCALE GENOMIC DNA]</scope>
    <source>
        <strain evidence="5">JCM 18127</strain>
    </source>
</reference>
<evidence type="ECO:0000313" key="4">
    <source>
        <dbReference type="EMBL" id="GAA4669297.1"/>
    </source>
</evidence>
<keyword evidence="5" id="KW-1185">Reference proteome</keyword>
<gene>
    <name evidence="4" type="ORF">GCM10023226_01920</name>
</gene>
<feature type="region of interest" description="Disordered" evidence="1">
    <location>
        <begin position="25"/>
        <end position="64"/>
    </location>
</feature>
<dbReference type="InterPro" id="IPR036378">
    <property type="entry name" value="FAS1_dom_sf"/>
</dbReference>
<comment type="caution">
    <text evidence="4">The sequence shown here is derived from an EMBL/GenBank/DDBJ whole genome shotgun (WGS) entry which is preliminary data.</text>
</comment>
<name>A0ABP8VS61_9ACTN</name>
<keyword evidence="2" id="KW-0732">Signal</keyword>
<feature type="compositionally biased region" description="Acidic residues" evidence="1">
    <location>
        <begin position="48"/>
        <end position="58"/>
    </location>
</feature>
<feature type="domain" description="FAS1" evidence="3">
    <location>
        <begin position="90"/>
        <end position="229"/>
    </location>
</feature>
<dbReference type="InterPro" id="IPR050904">
    <property type="entry name" value="Adhesion/Biosynth-related"/>
</dbReference>
<dbReference type="Pfam" id="PF02469">
    <property type="entry name" value="Fasciclin"/>
    <property type="match status" value="1"/>
</dbReference>
<dbReference type="PANTHER" id="PTHR10900:SF77">
    <property type="entry name" value="FI19380P1"/>
    <property type="match status" value="1"/>
</dbReference>
<evidence type="ECO:0000259" key="3">
    <source>
        <dbReference type="PROSITE" id="PS50213"/>
    </source>
</evidence>
<dbReference type="PROSITE" id="PS51257">
    <property type="entry name" value="PROKAR_LIPOPROTEIN"/>
    <property type="match status" value="1"/>
</dbReference>
<dbReference type="EMBL" id="BAABIM010000001">
    <property type="protein sequence ID" value="GAA4669297.1"/>
    <property type="molecule type" value="Genomic_DNA"/>
</dbReference>
<evidence type="ECO:0000256" key="1">
    <source>
        <dbReference type="SAM" id="MobiDB-lite"/>
    </source>
</evidence>
<dbReference type="SMART" id="SM00554">
    <property type="entry name" value="FAS1"/>
    <property type="match status" value="1"/>
</dbReference>
<dbReference type="Proteomes" id="UP001500621">
    <property type="component" value="Unassembled WGS sequence"/>
</dbReference>
<dbReference type="Gene3D" id="2.30.180.10">
    <property type="entry name" value="FAS1 domain"/>
    <property type="match status" value="1"/>
</dbReference>
<protein>
    <recommendedName>
        <fullName evidence="3">FAS1 domain-containing protein</fullName>
    </recommendedName>
</protein>
<proteinExistence type="predicted"/>
<feature type="signal peptide" evidence="2">
    <location>
        <begin position="1"/>
        <end position="23"/>
    </location>
</feature>
<dbReference type="RefSeq" id="WP_345262171.1">
    <property type="nucleotide sequence ID" value="NZ_BAABIM010000001.1"/>
</dbReference>